<dbReference type="InterPro" id="IPR000523">
    <property type="entry name" value="Mg_chelatse_chII-like_cat_dom"/>
</dbReference>
<evidence type="ECO:0000313" key="3">
    <source>
        <dbReference type="EMBL" id="MEJ8572709.1"/>
    </source>
</evidence>
<keyword evidence="4" id="KW-1185">Reference proteome</keyword>
<feature type="domain" description="AAA+ ATPase" evidence="2">
    <location>
        <begin position="209"/>
        <end position="391"/>
    </location>
</feature>
<dbReference type="EMBL" id="JAZHOF010000005">
    <property type="protein sequence ID" value="MEJ8572709.1"/>
    <property type="molecule type" value="Genomic_DNA"/>
</dbReference>
<dbReference type="RefSeq" id="WP_340330398.1">
    <property type="nucleotide sequence ID" value="NZ_JAZHOF010000005.1"/>
</dbReference>
<dbReference type="Pfam" id="PF01078">
    <property type="entry name" value="Mg_chelatase"/>
    <property type="match status" value="1"/>
</dbReference>
<dbReference type="Pfam" id="PF13335">
    <property type="entry name" value="Mg_chelatase_C"/>
    <property type="match status" value="1"/>
</dbReference>
<dbReference type="SUPFAM" id="SSF52540">
    <property type="entry name" value="P-loop containing nucleoside triphosphate hydrolases"/>
    <property type="match status" value="1"/>
</dbReference>
<dbReference type="CDD" id="cd00009">
    <property type="entry name" value="AAA"/>
    <property type="match status" value="1"/>
</dbReference>
<reference evidence="3 4" key="1">
    <citation type="submission" date="2024-02" db="EMBL/GenBank/DDBJ databases">
        <title>Genome analysis and characterization of Microbaculum marinisediminis sp. nov., isolated from marine sediment.</title>
        <authorList>
            <person name="Du Z.-J."/>
            <person name="Ye Y.-Q."/>
            <person name="Zhang Z.-R."/>
            <person name="Yuan S.-M."/>
            <person name="Zhang X.-Y."/>
        </authorList>
    </citation>
    <scope>NUCLEOTIDE SEQUENCE [LARGE SCALE GENOMIC DNA]</scope>
    <source>
        <strain evidence="3 4">SDUM1044001</strain>
    </source>
</reference>
<dbReference type="SUPFAM" id="SSF54211">
    <property type="entry name" value="Ribosomal protein S5 domain 2-like"/>
    <property type="match status" value="1"/>
</dbReference>
<dbReference type="Gene3D" id="3.30.230.10">
    <property type="match status" value="1"/>
</dbReference>
<dbReference type="InterPro" id="IPR025158">
    <property type="entry name" value="Mg_chelat-rel_C"/>
</dbReference>
<dbReference type="Gene3D" id="3.40.50.300">
    <property type="entry name" value="P-loop containing nucleotide triphosphate hydrolases"/>
    <property type="match status" value="1"/>
</dbReference>
<proteinExistence type="inferred from homology"/>
<dbReference type="Proteomes" id="UP001378188">
    <property type="component" value="Unassembled WGS sequence"/>
</dbReference>
<evidence type="ECO:0000259" key="2">
    <source>
        <dbReference type="SMART" id="SM00382"/>
    </source>
</evidence>
<dbReference type="PANTHER" id="PTHR32039:SF7">
    <property type="entry name" value="COMPETENCE PROTEIN COMM"/>
    <property type="match status" value="1"/>
</dbReference>
<sequence>MVARVTTVAFVGIEARRVDVQVQIAPGLPNFFIVGLPDKAVAESRERVRAALTAVGLSLPPKRITVNLAPADLPKEGSHYDLPIAVGLMAVIGALPADALAGWSVLGELALDGRITPVNGVLPAAIGANSMDLGLICPAECGPEAAWASPAMELLAPADLIQIANHFKGTQVLSRPKPAVRQVEGIRLDLAEIRGQETAKRALEIAAAGSHNLLLIGPPGAGKSMLAQRLSGILPRLSPAELLEISMIQSIAGVLSGGRLSAERPFRAPHHSASMAAMVGGGPRARPGEVSLAHNGVLFLDELPEFTPQVLDSLRQPLESGETVIARAMHRVTYPSRFQLIAAMNPCRCGMAGEPGHSCRRGPRCAADYQARISGPLLDRIDIRLEVPAVTAADLILPPPAEGSAEVAERVAAARQVQTERYAALGLDGVRCNAECPASRLEEVARPDASGMALLRDASDTLGLSARGFHRVLRVARTLADLDGADAVGRIHIGEAVSMRAAGSGLLAAA</sequence>
<dbReference type="InterPro" id="IPR014721">
    <property type="entry name" value="Ribsml_uS5_D2-typ_fold_subgr"/>
</dbReference>
<dbReference type="InterPro" id="IPR045006">
    <property type="entry name" value="CHLI-like"/>
</dbReference>
<dbReference type="InterPro" id="IPR003593">
    <property type="entry name" value="AAA+_ATPase"/>
</dbReference>
<protein>
    <submittedName>
        <fullName evidence="3">YifB family Mg chelatase-like AAA ATPase</fullName>
    </submittedName>
</protein>
<accession>A0AAW9RTG2</accession>
<dbReference type="NCBIfam" id="TIGR00368">
    <property type="entry name" value="YifB family Mg chelatase-like AAA ATPase"/>
    <property type="match status" value="1"/>
</dbReference>
<evidence type="ECO:0000313" key="4">
    <source>
        <dbReference type="Proteomes" id="UP001378188"/>
    </source>
</evidence>
<dbReference type="SMART" id="SM00382">
    <property type="entry name" value="AAA"/>
    <property type="match status" value="1"/>
</dbReference>
<gene>
    <name evidence="3" type="ORF">V3328_14555</name>
</gene>
<dbReference type="InterPro" id="IPR004482">
    <property type="entry name" value="Mg_chelat-rel"/>
</dbReference>
<dbReference type="Pfam" id="PF13541">
    <property type="entry name" value="ChlI"/>
    <property type="match status" value="1"/>
</dbReference>
<dbReference type="AlphaFoldDB" id="A0AAW9RTG2"/>
<organism evidence="3 4">
    <name type="scientific">Microbaculum marinum</name>
    <dbReference type="NCBI Taxonomy" id="1764581"/>
    <lineage>
        <taxon>Bacteria</taxon>
        <taxon>Pseudomonadati</taxon>
        <taxon>Pseudomonadota</taxon>
        <taxon>Alphaproteobacteria</taxon>
        <taxon>Hyphomicrobiales</taxon>
        <taxon>Tepidamorphaceae</taxon>
        <taxon>Microbaculum</taxon>
    </lineage>
</organism>
<dbReference type="GO" id="GO:0005524">
    <property type="term" value="F:ATP binding"/>
    <property type="evidence" value="ECO:0007669"/>
    <property type="project" value="InterPro"/>
</dbReference>
<dbReference type="PANTHER" id="PTHR32039">
    <property type="entry name" value="MAGNESIUM-CHELATASE SUBUNIT CHLI"/>
    <property type="match status" value="1"/>
</dbReference>
<evidence type="ECO:0000256" key="1">
    <source>
        <dbReference type="ARBA" id="ARBA00006354"/>
    </source>
</evidence>
<comment type="similarity">
    <text evidence="1">Belongs to the Mg-chelatase subunits D/I family. ComM subfamily.</text>
</comment>
<dbReference type="InterPro" id="IPR020568">
    <property type="entry name" value="Ribosomal_Su5_D2-typ_SF"/>
</dbReference>
<dbReference type="InterPro" id="IPR027417">
    <property type="entry name" value="P-loop_NTPase"/>
</dbReference>
<name>A0AAW9RTG2_9HYPH</name>
<comment type="caution">
    <text evidence="3">The sequence shown here is derived from an EMBL/GenBank/DDBJ whole genome shotgun (WGS) entry which is preliminary data.</text>
</comment>